<proteinExistence type="inferred from homology"/>
<reference evidence="3" key="1">
    <citation type="submission" date="2022-08" db="EMBL/GenBank/DDBJ databases">
        <title>Genomic Encyclopedia of Type Strains, Phase V (KMG-V): Genome sequencing to study the core and pangenomes of soil and plant-associated prokaryotes.</title>
        <authorList>
            <person name="Whitman W."/>
        </authorList>
    </citation>
    <scope>NUCLEOTIDE SEQUENCE</scope>
    <source>
        <strain evidence="3">SP3026</strain>
    </source>
</reference>
<dbReference type="GO" id="GO:0016301">
    <property type="term" value="F:kinase activity"/>
    <property type="evidence" value="ECO:0007669"/>
    <property type="project" value="UniProtKB-UniRule"/>
</dbReference>
<dbReference type="Pfam" id="PF03881">
    <property type="entry name" value="Fructosamin_kin"/>
    <property type="match status" value="1"/>
</dbReference>
<name>A0A9X2V591_9BACT</name>
<gene>
    <name evidence="3" type="ORF">GGP45_001860</name>
</gene>
<comment type="caution">
    <text evidence="3">The sequence shown here is derived from an EMBL/GenBank/DDBJ whole genome shotgun (WGS) entry which is preliminary data.</text>
</comment>
<accession>A0A9X2V591</accession>
<evidence type="ECO:0000256" key="2">
    <source>
        <dbReference type="PIRNR" id="PIRNR006221"/>
    </source>
</evidence>
<dbReference type="RefSeq" id="WP_259039948.1">
    <property type="nucleotide sequence ID" value="NZ_JANUBL010000003.1"/>
</dbReference>
<dbReference type="Proteomes" id="UP001155144">
    <property type="component" value="Unassembled WGS sequence"/>
</dbReference>
<evidence type="ECO:0000313" key="3">
    <source>
        <dbReference type="EMBL" id="MCS4121507.1"/>
    </source>
</evidence>
<dbReference type="PIRSF" id="PIRSF006221">
    <property type="entry name" value="Ketosamine-3-kinase"/>
    <property type="match status" value="1"/>
</dbReference>
<comment type="similarity">
    <text evidence="1 2">Belongs to the fructosamine kinase family.</text>
</comment>
<sequence length="319" mass="35473">MATDPVPSRVGGDARRALFVPAPSPTLHRMLPDALRDTLEERLDATIESVASVRGGCIANACRLETDAAPFFLKHGPDEVARTFPGEAAGLEALGAADSPLVVPSVHDTAPATDDRPGFLVMEWVNPGREGRRFWDRFGEGLAALHRHTADAYGFGEDNFIGRLPQSNAWTDDWPTFFREQRLAPQVDMAQERGRWRDGWGTALTTLYRRLPDILPRSPEPSVLHGDLWKGNYLVTAVGDPALVDPATYYGHREADLAMTELFGGYDDRFYDAYRSAWGLAPEYGTRRDVYNLYHLINHLNLFGGGYAAQVEDTLRPFK</sequence>
<dbReference type="Gene3D" id="3.30.200.20">
    <property type="entry name" value="Phosphorylase Kinase, domain 1"/>
    <property type="match status" value="1"/>
</dbReference>
<dbReference type="SUPFAM" id="SSF56112">
    <property type="entry name" value="Protein kinase-like (PK-like)"/>
    <property type="match status" value="1"/>
</dbReference>
<dbReference type="PANTHER" id="PTHR12149">
    <property type="entry name" value="FRUCTOSAMINE 3 KINASE-RELATED PROTEIN"/>
    <property type="match status" value="1"/>
</dbReference>
<dbReference type="InterPro" id="IPR011009">
    <property type="entry name" value="Kinase-like_dom_sf"/>
</dbReference>
<keyword evidence="2" id="KW-0808">Transferase</keyword>
<dbReference type="PANTHER" id="PTHR12149:SF8">
    <property type="entry name" value="PROTEIN-RIBULOSAMINE 3-KINASE"/>
    <property type="match status" value="1"/>
</dbReference>
<dbReference type="EMBL" id="JANUBL010000003">
    <property type="protein sequence ID" value="MCS4121507.1"/>
    <property type="molecule type" value="Genomic_DNA"/>
</dbReference>
<protein>
    <submittedName>
        <fullName evidence="3">Fructosamine-3-kinase</fullName>
    </submittedName>
</protein>
<evidence type="ECO:0000256" key="1">
    <source>
        <dbReference type="ARBA" id="ARBA00009460"/>
    </source>
</evidence>
<keyword evidence="2" id="KW-0418">Kinase</keyword>
<organism evidence="3 4">
    <name type="scientific">Salinibacter ruber</name>
    <dbReference type="NCBI Taxonomy" id="146919"/>
    <lineage>
        <taxon>Bacteria</taxon>
        <taxon>Pseudomonadati</taxon>
        <taxon>Rhodothermota</taxon>
        <taxon>Rhodothermia</taxon>
        <taxon>Rhodothermales</taxon>
        <taxon>Salinibacteraceae</taxon>
        <taxon>Salinibacter</taxon>
    </lineage>
</organism>
<evidence type="ECO:0000313" key="4">
    <source>
        <dbReference type="Proteomes" id="UP001155144"/>
    </source>
</evidence>
<dbReference type="Gene3D" id="3.90.1200.10">
    <property type="match status" value="1"/>
</dbReference>
<dbReference type="AlphaFoldDB" id="A0A9X2V591"/>
<dbReference type="InterPro" id="IPR016477">
    <property type="entry name" value="Fructo-/Ketosamine-3-kinase"/>
</dbReference>